<keyword evidence="1" id="KW-0863">Zinc-finger</keyword>
<dbReference type="SUPFAM" id="SSF53098">
    <property type="entry name" value="Ribonuclease H-like"/>
    <property type="match status" value="1"/>
</dbReference>
<dbReference type="InterPro" id="IPR012337">
    <property type="entry name" value="RNaseH-like_sf"/>
</dbReference>
<dbReference type="Proteomes" id="UP001172457">
    <property type="component" value="Chromosome 1"/>
</dbReference>
<dbReference type="EMBL" id="JARYMX010000001">
    <property type="protein sequence ID" value="KAJ9566218.1"/>
    <property type="molecule type" value="Genomic_DNA"/>
</dbReference>
<dbReference type="InterPro" id="IPR001878">
    <property type="entry name" value="Znf_CCHC"/>
</dbReference>
<dbReference type="CDD" id="cd09272">
    <property type="entry name" value="RNase_HI_RT_Ty1"/>
    <property type="match status" value="1"/>
</dbReference>
<evidence type="ECO:0000259" key="3">
    <source>
        <dbReference type="PROSITE" id="PS50158"/>
    </source>
</evidence>
<dbReference type="Pfam" id="PF14223">
    <property type="entry name" value="Retrotran_gag_2"/>
    <property type="match status" value="1"/>
</dbReference>
<dbReference type="SUPFAM" id="SSF56672">
    <property type="entry name" value="DNA/RNA polymerases"/>
    <property type="match status" value="1"/>
</dbReference>
<evidence type="ECO:0000313" key="5">
    <source>
        <dbReference type="EMBL" id="KAJ9566218.1"/>
    </source>
</evidence>
<dbReference type="Pfam" id="PF00098">
    <property type="entry name" value="zf-CCHC"/>
    <property type="match status" value="1"/>
</dbReference>
<evidence type="ECO:0000256" key="2">
    <source>
        <dbReference type="SAM" id="MobiDB-lite"/>
    </source>
</evidence>
<dbReference type="Gene3D" id="3.30.420.10">
    <property type="entry name" value="Ribonuclease H-like superfamily/Ribonuclease H"/>
    <property type="match status" value="1"/>
</dbReference>
<keyword evidence="1" id="KW-0479">Metal-binding</keyword>
<dbReference type="GO" id="GO:0008270">
    <property type="term" value="F:zinc ion binding"/>
    <property type="evidence" value="ECO:0007669"/>
    <property type="project" value="UniProtKB-KW"/>
</dbReference>
<dbReference type="PANTHER" id="PTHR11439">
    <property type="entry name" value="GAG-POL-RELATED RETROTRANSPOSON"/>
    <property type="match status" value="1"/>
</dbReference>
<name>A0AA38TSE0_9ASTR</name>
<dbReference type="InterPro" id="IPR043502">
    <property type="entry name" value="DNA/RNA_pol_sf"/>
</dbReference>
<feature type="domain" description="CCHC-type" evidence="3">
    <location>
        <begin position="310"/>
        <end position="325"/>
    </location>
</feature>
<feature type="compositionally biased region" description="Basic and acidic residues" evidence="2">
    <location>
        <begin position="546"/>
        <end position="555"/>
    </location>
</feature>
<dbReference type="GO" id="GO:0015074">
    <property type="term" value="P:DNA integration"/>
    <property type="evidence" value="ECO:0007669"/>
    <property type="project" value="InterPro"/>
</dbReference>
<evidence type="ECO:0000313" key="6">
    <source>
        <dbReference type="Proteomes" id="UP001172457"/>
    </source>
</evidence>
<organism evidence="5 6">
    <name type="scientific">Centaurea solstitialis</name>
    <name type="common">yellow star-thistle</name>
    <dbReference type="NCBI Taxonomy" id="347529"/>
    <lineage>
        <taxon>Eukaryota</taxon>
        <taxon>Viridiplantae</taxon>
        <taxon>Streptophyta</taxon>
        <taxon>Embryophyta</taxon>
        <taxon>Tracheophyta</taxon>
        <taxon>Spermatophyta</taxon>
        <taxon>Magnoliopsida</taxon>
        <taxon>eudicotyledons</taxon>
        <taxon>Gunneridae</taxon>
        <taxon>Pentapetalae</taxon>
        <taxon>asterids</taxon>
        <taxon>campanulids</taxon>
        <taxon>Asterales</taxon>
        <taxon>Asteraceae</taxon>
        <taxon>Carduoideae</taxon>
        <taxon>Cardueae</taxon>
        <taxon>Centaureinae</taxon>
        <taxon>Centaurea</taxon>
    </lineage>
</organism>
<dbReference type="PROSITE" id="PS50158">
    <property type="entry name" value="ZF_CCHC"/>
    <property type="match status" value="1"/>
</dbReference>
<protein>
    <submittedName>
        <fullName evidence="5">Uncharacterized protein</fullName>
    </submittedName>
</protein>
<dbReference type="SMART" id="SM00343">
    <property type="entry name" value="ZnF_C2HC"/>
    <property type="match status" value="1"/>
</dbReference>
<dbReference type="Pfam" id="PF07727">
    <property type="entry name" value="RVT_2"/>
    <property type="match status" value="1"/>
</dbReference>
<dbReference type="InterPro" id="IPR036875">
    <property type="entry name" value="Znf_CCHC_sf"/>
</dbReference>
<gene>
    <name evidence="5" type="ORF">OSB04_002184</name>
</gene>
<feature type="compositionally biased region" description="Acidic residues" evidence="2">
    <location>
        <begin position="384"/>
        <end position="395"/>
    </location>
</feature>
<dbReference type="Pfam" id="PF25597">
    <property type="entry name" value="SH3_retrovirus"/>
    <property type="match status" value="1"/>
</dbReference>
<dbReference type="InterPro" id="IPR025724">
    <property type="entry name" value="GAG-pre-integrase_dom"/>
</dbReference>
<feature type="compositionally biased region" description="Basic and acidic residues" evidence="2">
    <location>
        <begin position="597"/>
        <end position="620"/>
    </location>
</feature>
<dbReference type="SUPFAM" id="SSF57756">
    <property type="entry name" value="Retrovirus zinc finger-like domains"/>
    <property type="match status" value="1"/>
</dbReference>
<feature type="region of interest" description="Disordered" evidence="2">
    <location>
        <begin position="537"/>
        <end position="625"/>
    </location>
</feature>
<feature type="region of interest" description="Disordered" evidence="2">
    <location>
        <begin position="379"/>
        <end position="399"/>
    </location>
</feature>
<dbReference type="Gene3D" id="4.10.60.10">
    <property type="entry name" value="Zinc finger, CCHC-type"/>
    <property type="match status" value="1"/>
</dbReference>
<comment type="caution">
    <text evidence="5">The sequence shown here is derived from an EMBL/GenBank/DDBJ whole genome shotgun (WGS) entry which is preliminary data.</text>
</comment>
<dbReference type="InterPro" id="IPR036397">
    <property type="entry name" value="RNaseH_sf"/>
</dbReference>
<dbReference type="InterPro" id="IPR013103">
    <property type="entry name" value="RVT_2"/>
</dbReference>
<feature type="region of interest" description="Disordered" evidence="2">
    <location>
        <begin position="1115"/>
        <end position="1136"/>
    </location>
</feature>
<reference evidence="5" key="1">
    <citation type="submission" date="2023-03" db="EMBL/GenBank/DDBJ databases">
        <title>Chromosome-scale reference genome and RAD-based genetic map of yellow starthistle (Centaurea solstitialis) reveal putative structural variation and QTLs associated with invader traits.</title>
        <authorList>
            <person name="Reatini B."/>
            <person name="Cang F.A."/>
            <person name="Jiang Q."/>
            <person name="Mckibben M.T.W."/>
            <person name="Barker M.S."/>
            <person name="Rieseberg L.H."/>
            <person name="Dlugosch K.M."/>
        </authorList>
    </citation>
    <scope>NUCLEOTIDE SEQUENCE</scope>
    <source>
        <strain evidence="5">CAN-66</strain>
        <tissue evidence="5">Leaf</tissue>
    </source>
</reference>
<dbReference type="GO" id="GO:0003676">
    <property type="term" value="F:nucleic acid binding"/>
    <property type="evidence" value="ECO:0007669"/>
    <property type="project" value="InterPro"/>
</dbReference>
<feature type="compositionally biased region" description="Polar residues" evidence="2">
    <location>
        <begin position="1120"/>
        <end position="1136"/>
    </location>
</feature>
<feature type="domain" description="Integrase catalytic" evidence="4">
    <location>
        <begin position="913"/>
        <end position="1074"/>
    </location>
</feature>
<feature type="region of interest" description="Disordered" evidence="2">
    <location>
        <begin position="278"/>
        <end position="306"/>
    </location>
</feature>
<sequence length="1788" mass="203977">MLAIGSETKPPVLVVGEYQQWRMRMIQFLDLIDLNLMKSIEDGPTKVFVKVDVVPTTATTPLLPAYEYPKPYGMYDPQEKERVAVDKKALTYLTMALPNEVFSIVDSLDNAKAVWEELERQLVGGEKALMSQKHNAMNAYEGFKAKKTKSLSESYRRLNGRVNDLRRNKIQKSNYEINIKILKNLNSSWKQEDDAVVKTEKDSLALVTKRHSSSKGRSKAKKFEVSSEDDQANMTDSDESNDEMRKFSESLAMLTKQFKKYRSSRCFDDKYIPKGDKYRSEKKTEDGYKGRRSETKEKESDQEVDDKPTCYQCGKRGHYAKDCAEKIDKEIELLTKKLALLKKKKNTKGLMVEEENWEEESVSEEEAHFSQVCLMGSVQKEDGADGDDDNSDEEENTFKEEKNALETALNDLQRKHDFLKSEKGELEVKFQLLSDEREKLFTKIKELEDLNVKRGQTEHTLKLLTNNLNKNPFYDVKTGLGISENTVLQKAPDNLYNFNNMSASKPKPVFKGEHDHFLNNTLSERGKQIETLQSNLKSAESNTLEAELRREKRTSSSESISPEVKSCVPKENNAHKPNGVQTNCVHVQKKNKTKNGNVKDNESSRDSKSIKTSTSKDKGGFKQSTVLSSTPKDLCKFIPGLNFEQSEFEVGESSFSKSSSTKTVSPDNTFVNPFSNSESVSLADKRRKKDNDRVKKSSNSKKKSSNVPSFTSDFRNKRYGLGYQPSRKNKKLSDLCHVWLIELRLHLTHDMKKRLSFQLCCKGRRVKFGGKDRGIIRGYGWLTNGKFTIKNVNYVDGLEYNLLSSYQLSRSGYIVTTFLLGCYVKDEDGRVIIRGREWHGLYAIDFQALQCKEKICLFINGRQLLWHHRLSHQNFKDMHKLVSKELVVGLPELRLGKDAVCPACAHGKMKRSSHTAKVDTNRRHPLDMIHMDLYGPMRVQILSFTWMEFLRAKSEAASKIIVFIKRVQRLLNRKIKKLRSDNGTEFRNAKLESFLEDIGISHNFSAVRTPQQNGVVEHKNRTLVEAARSMMAHSAVPPSFWAEAIATACFTQNRTTIVKRPMKLSIVANLTSIFSVCYMLRDREDLGKFDKKSDEGLFLGYSLTSRTYRVYNTRTRTSNAQPRATSTQPEPFSNSATPISSTNFLVEDMFTDVVDFADFENPELATRPSTSQSMDAFAEQIADEEHPDSSSATKSPTEPIFEEHTPEDLQLAPVQETTLDIVPDQSTALVDAFDVEPLAVYDEHDALNNRTELEALPSTKSWTRHHPMSQIIGDPDSGVQTRSATQNEAFFTSFLSVVEPKKTKEALEDPDWITAMKEELLEFIRNNVWRLVPRPVRKIIIDTKWLFRNKCDETGVVVRNKARLVAKGYWIDYDETFAPIARIEAIRIFLAYAAHKNFTVYQMDVKSAFLNGVYVSQPEGFVDPKYPDHVYVLDKALYGLKQAPRAWYETLTLHLLNAGYKKGTVDLTLFLKKKGKDLILVQIYVDDIIFGSTNPEFCKEFKKTMTSTFKMSMMGELKFFLGLQVKQMTHGIFINQSKYVLDLLKRFDMSGCSSAKTPMSVTTQLHADLSGKPVDQKMYRAIIGSLMYLTVSRPDIMFATCVCTRYQANPKVSHLQAVKRILKYLKGTPNLGLWYPKDSNFELKAYTDADHVGCKLNRKSTSVSWSSKKQNCVSLSTAEAEYVAAASCCSQVLWMKTQLADYGYKFHRIPIYCDSQSAIKITANPVQHSKTKHIDLRYHLIKDHVEKGNVELHFVESSFQLADLFTKAFDEKRFNYLLNHLGILDPSA</sequence>
<evidence type="ECO:0000256" key="1">
    <source>
        <dbReference type="PROSITE-ProRule" id="PRU00047"/>
    </source>
</evidence>
<dbReference type="InterPro" id="IPR057670">
    <property type="entry name" value="SH3_retrovirus"/>
</dbReference>
<dbReference type="PROSITE" id="PS50994">
    <property type="entry name" value="INTEGRASE"/>
    <property type="match status" value="1"/>
</dbReference>
<feature type="compositionally biased region" description="Low complexity" evidence="2">
    <location>
        <begin position="556"/>
        <end position="566"/>
    </location>
</feature>
<accession>A0AA38TSE0</accession>
<feature type="region of interest" description="Disordered" evidence="2">
    <location>
        <begin position="675"/>
        <end position="711"/>
    </location>
</feature>
<dbReference type="PANTHER" id="PTHR11439:SF495">
    <property type="entry name" value="REVERSE TRANSCRIPTASE, RNA-DEPENDENT DNA POLYMERASE-RELATED"/>
    <property type="match status" value="1"/>
</dbReference>
<keyword evidence="6" id="KW-1185">Reference proteome</keyword>
<feature type="region of interest" description="Disordered" evidence="2">
    <location>
        <begin position="201"/>
        <end position="244"/>
    </location>
</feature>
<proteinExistence type="predicted"/>
<dbReference type="Pfam" id="PF13976">
    <property type="entry name" value="gag_pre-integrs"/>
    <property type="match status" value="1"/>
</dbReference>
<dbReference type="InterPro" id="IPR001584">
    <property type="entry name" value="Integrase_cat-core"/>
</dbReference>
<evidence type="ECO:0000259" key="4">
    <source>
        <dbReference type="PROSITE" id="PS50994"/>
    </source>
</evidence>
<keyword evidence="1" id="KW-0862">Zinc</keyword>
<feature type="compositionally biased region" description="Basic residues" evidence="2">
    <location>
        <begin position="208"/>
        <end position="220"/>
    </location>
</feature>
<feature type="compositionally biased region" description="Acidic residues" evidence="2">
    <location>
        <begin position="226"/>
        <end position="241"/>
    </location>
</feature>